<feature type="region of interest" description="Disordered" evidence="1">
    <location>
        <begin position="22"/>
        <end position="42"/>
    </location>
</feature>
<dbReference type="Proteomes" id="UP001187531">
    <property type="component" value="Unassembled WGS sequence"/>
</dbReference>
<accession>A0AA88I1Q0</accession>
<dbReference type="EMBL" id="JAVRJZ010000009">
    <property type="protein sequence ID" value="KAK2718416.1"/>
    <property type="molecule type" value="Genomic_DNA"/>
</dbReference>
<evidence type="ECO:0000256" key="1">
    <source>
        <dbReference type="SAM" id="MobiDB-lite"/>
    </source>
</evidence>
<organism evidence="2 3">
    <name type="scientific">Artemia franciscana</name>
    <name type="common">Brine shrimp</name>
    <name type="synonym">Artemia sanfranciscana</name>
    <dbReference type="NCBI Taxonomy" id="6661"/>
    <lineage>
        <taxon>Eukaryota</taxon>
        <taxon>Metazoa</taxon>
        <taxon>Ecdysozoa</taxon>
        <taxon>Arthropoda</taxon>
        <taxon>Crustacea</taxon>
        <taxon>Branchiopoda</taxon>
        <taxon>Anostraca</taxon>
        <taxon>Artemiidae</taxon>
        <taxon>Artemia</taxon>
    </lineage>
</organism>
<evidence type="ECO:0000313" key="2">
    <source>
        <dbReference type="EMBL" id="KAK2718416.1"/>
    </source>
</evidence>
<protein>
    <submittedName>
        <fullName evidence="2">Uncharacterized protein</fullName>
    </submittedName>
</protein>
<gene>
    <name evidence="2" type="ORF">QYM36_005655</name>
</gene>
<evidence type="ECO:0000313" key="3">
    <source>
        <dbReference type="Proteomes" id="UP001187531"/>
    </source>
</evidence>
<dbReference type="AlphaFoldDB" id="A0AA88I1Q0"/>
<name>A0AA88I1Q0_ARTSF</name>
<proteinExistence type="predicted"/>
<sequence>MEEAKNLPKKWAQSQILDFFQKKEGIDSSERQGRTSDETKRLPSDKRVVIDVSITSDKMVGEHSAIETSLRNQETVLFENDVLFGGPTKRDRK</sequence>
<comment type="caution">
    <text evidence="2">The sequence shown here is derived from an EMBL/GenBank/DDBJ whole genome shotgun (WGS) entry which is preliminary data.</text>
</comment>
<reference evidence="2" key="1">
    <citation type="submission" date="2023-07" db="EMBL/GenBank/DDBJ databases">
        <title>Chromosome-level genome assembly of Artemia franciscana.</title>
        <authorList>
            <person name="Jo E."/>
        </authorList>
    </citation>
    <scope>NUCLEOTIDE SEQUENCE</scope>
    <source>
        <tissue evidence="2">Whole body</tissue>
    </source>
</reference>
<keyword evidence="3" id="KW-1185">Reference proteome</keyword>